<name>A0AAN5CF34_9BILA</name>
<evidence type="ECO:0000256" key="1">
    <source>
        <dbReference type="SAM" id="MobiDB-lite"/>
    </source>
</evidence>
<comment type="caution">
    <text evidence="2">The sequence shown here is derived from an EMBL/GenBank/DDBJ whole genome shotgun (WGS) entry which is preliminary data.</text>
</comment>
<proteinExistence type="predicted"/>
<accession>A0AAN5CF34</accession>
<feature type="region of interest" description="Disordered" evidence="1">
    <location>
        <begin position="1"/>
        <end position="35"/>
    </location>
</feature>
<organism evidence="2 3">
    <name type="scientific">Pristionchus mayeri</name>
    <dbReference type="NCBI Taxonomy" id="1317129"/>
    <lineage>
        <taxon>Eukaryota</taxon>
        <taxon>Metazoa</taxon>
        <taxon>Ecdysozoa</taxon>
        <taxon>Nematoda</taxon>
        <taxon>Chromadorea</taxon>
        <taxon>Rhabditida</taxon>
        <taxon>Rhabditina</taxon>
        <taxon>Diplogasteromorpha</taxon>
        <taxon>Diplogasteroidea</taxon>
        <taxon>Neodiplogasteridae</taxon>
        <taxon>Pristionchus</taxon>
    </lineage>
</organism>
<feature type="compositionally biased region" description="Basic and acidic residues" evidence="1">
    <location>
        <begin position="18"/>
        <end position="35"/>
    </location>
</feature>
<feature type="region of interest" description="Disordered" evidence="1">
    <location>
        <begin position="87"/>
        <end position="112"/>
    </location>
</feature>
<dbReference type="EMBL" id="BTRK01000003">
    <property type="protein sequence ID" value="GMR43580.1"/>
    <property type="molecule type" value="Genomic_DNA"/>
</dbReference>
<sequence length="112" mass="13057">MAEKNKNRGTKRAPITLDDEKPTEKDVKKEVEKEASLPTVVELQEKLANSERLREKAIRIAGTYLERMEYLENLIDKKPELVKEKAMENEELEKKASGLKEELDEERRKTSE</sequence>
<dbReference type="Proteomes" id="UP001328107">
    <property type="component" value="Unassembled WGS sequence"/>
</dbReference>
<feature type="non-terminal residue" evidence="2">
    <location>
        <position position="112"/>
    </location>
</feature>
<dbReference type="AlphaFoldDB" id="A0AAN5CF34"/>
<evidence type="ECO:0000313" key="3">
    <source>
        <dbReference type="Proteomes" id="UP001328107"/>
    </source>
</evidence>
<keyword evidence="3" id="KW-1185">Reference proteome</keyword>
<evidence type="ECO:0000313" key="2">
    <source>
        <dbReference type="EMBL" id="GMR43580.1"/>
    </source>
</evidence>
<protein>
    <submittedName>
        <fullName evidence="2">Uncharacterized protein</fullName>
    </submittedName>
</protein>
<gene>
    <name evidence="2" type="ORF">PMAYCL1PPCAC_13775</name>
</gene>
<reference evidence="3" key="1">
    <citation type="submission" date="2022-10" db="EMBL/GenBank/DDBJ databases">
        <title>Genome assembly of Pristionchus species.</title>
        <authorList>
            <person name="Yoshida K."/>
            <person name="Sommer R.J."/>
        </authorList>
    </citation>
    <scope>NUCLEOTIDE SEQUENCE [LARGE SCALE GENOMIC DNA]</scope>
    <source>
        <strain evidence="3">RS5460</strain>
    </source>
</reference>